<proteinExistence type="inferred from homology"/>
<evidence type="ECO:0000256" key="4">
    <source>
        <dbReference type="ARBA" id="ARBA00022723"/>
    </source>
</evidence>
<keyword evidence="6" id="KW-0560">Oxidoreductase</keyword>
<evidence type="ECO:0000313" key="15">
    <source>
        <dbReference type="Proteomes" id="UP000541558"/>
    </source>
</evidence>
<keyword evidence="10" id="KW-0325">Glycoprotein</keyword>
<dbReference type="Pfam" id="PF22810">
    <property type="entry name" value="LPMO_AA14"/>
    <property type="match status" value="1"/>
</dbReference>
<evidence type="ECO:0000256" key="12">
    <source>
        <dbReference type="SAM" id="MobiDB-lite"/>
    </source>
</evidence>
<evidence type="ECO:0000256" key="9">
    <source>
        <dbReference type="ARBA" id="ARBA00023157"/>
    </source>
</evidence>
<evidence type="ECO:0000256" key="10">
    <source>
        <dbReference type="ARBA" id="ARBA00023180"/>
    </source>
</evidence>
<keyword evidence="7" id="KW-0186">Copper</keyword>
<dbReference type="Proteomes" id="UP000541558">
    <property type="component" value="Unassembled WGS sequence"/>
</dbReference>
<keyword evidence="4" id="KW-0479">Metal-binding</keyword>
<dbReference type="GO" id="GO:0046872">
    <property type="term" value="F:metal ion binding"/>
    <property type="evidence" value="ECO:0007669"/>
    <property type="project" value="UniProtKB-KW"/>
</dbReference>
<gene>
    <name evidence="14" type="ORF">D9611_001353</name>
</gene>
<comment type="subcellular location">
    <subcellularLocation>
        <location evidence="2">Secreted</location>
    </subcellularLocation>
</comment>
<feature type="region of interest" description="Disordered" evidence="12">
    <location>
        <begin position="291"/>
        <end position="350"/>
    </location>
</feature>
<dbReference type="EMBL" id="JAACJK010000001">
    <property type="protein sequence ID" value="KAF5341833.1"/>
    <property type="molecule type" value="Genomic_DNA"/>
</dbReference>
<keyword evidence="5 13" id="KW-0732">Signal</keyword>
<feature type="chain" id="PRO_5034409941" evidence="13">
    <location>
        <begin position="23"/>
        <end position="391"/>
    </location>
</feature>
<organism evidence="14 15">
    <name type="scientific">Ephemerocybe angulata</name>
    <dbReference type="NCBI Taxonomy" id="980116"/>
    <lineage>
        <taxon>Eukaryota</taxon>
        <taxon>Fungi</taxon>
        <taxon>Dikarya</taxon>
        <taxon>Basidiomycota</taxon>
        <taxon>Agaricomycotina</taxon>
        <taxon>Agaricomycetes</taxon>
        <taxon>Agaricomycetidae</taxon>
        <taxon>Agaricales</taxon>
        <taxon>Agaricineae</taxon>
        <taxon>Psathyrellaceae</taxon>
        <taxon>Ephemerocybe</taxon>
    </lineage>
</organism>
<dbReference type="OrthoDB" id="2019572at2759"/>
<evidence type="ECO:0000256" key="13">
    <source>
        <dbReference type="SAM" id="SignalP"/>
    </source>
</evidence>
<dbReference type="GO" id="GO:0004497">
    <property type="term" value="F:monooxygenase activity"/>
    <property type="evidence" value="ECO:0007669"/>
    <property type="project" value="UniProtKB-KW"/>
</dbReference>
<keyword evidence="8" id="KW-0503">Monooxygenase</keyword>
<evidence type="ECO:0000256" key="8">
    <source>
        <dbReference type="ARBA" id="ARBA00023033"/>
    </source>
</evidence>
<evidence type="ECO:0000313" key="14">
    <source>
        <dbReference type="EMBL" id="KAF5341833.1"/>
    </source>
</evidence>
<evidence type="ECO:0000256" key="1">
    <source>
        <dbReference type="ARBA" id="ARBA00001973"/>
    </source>
</evidence>
<sequence>MYTSTTLFAFISALAGINSVSGHAAFFHPSMWGFNVSDTTNAEYGYDNRPVAPMRDYTFKQWWFHNHLDKPPNPGDFFELPAGKPAKAEISCDKGGTSFFASSPGGDSHDRVDPDTPCPGSKTVAYHTLDFNDLTGCGLAITYKDDVNQVQPEDFTIFSVNQTCVWRKNTDFQVPERMPPCPAGGCICAFFWVPSGNAGRPENYMNGFRCNVTGATSDVPVAKPKVARRCGADPKAEKLQAVPGNCTYGAKQPFYWLQAERNNVFEGEHSPPVYNDLYNFSDGAQVDIFEDSYDSLPDPAPNAPVPVLRQANKSPNGETSGTGTTTPTSKASKSCRPRKLPSADGLRRRSFEDDDNLGLLQRTWIGGALIGMTRRSRTLDPAESRRLWDMW</sequence>
<evidence type="ECO:0000256" key="7">
    <source>
        <dbReference type="ARBA" id="ARBA00023008"/>
    </source>
</evidence>
<keyword evidence="9" id="KW-1015">Disulfide bond</keyword>
<dbReference type="InterPro" id="IPR054497">
    <property type="entry name" value="LPMO_AA14"/>
</dbReference>
<keyword evidence="15" id="KW-1185">Reference proteome</keyword>
<feature type="compositionally biased region" description="Low complexity" evidence="12">
    <location>
        <begin position="319"/>
        <end position="332"/>
    </location>
</feature>
<comment type="similarity">
    <text evidence="11">Belongs to the polysaccharide monooxygenase AA14 family.</text>
</comment>
<accession>A0A8H5FMG4</accession>
<evidence type="ECO:0000256" key="3">
    <source>
        <dbReference type="ARBA" id="ARBA00022525"/>
    </source>
</evidence>
<evidence type="ECO:0000256" key="6">
    <source>
        <dbReference type="ARBA" id="ARBA00023002"/>
    </source>
</evidence>
<dbReference type="GO" id="GO:0005576">
    <property type="term" value="C:extracellular region"/>
    <property type="evidence" value="ECO:0007669"/>
    <property type="project" value="UniProtKB-SubCell"/>
</dbReference>
<dbReference type="AlphaFoldDB" id="A0A8H5FMG4"/>
<comment type="cofactor">
    <cofactor evidence="1">
        <name>Cu(2+)</name>
        <dbReference type="ChEBI" id="CHEBI:29036"/>
    </cofactor>
</comment>
<evidence type="ECO:0000256" key="11">
    <source>
        <dbReference type="ARBA" id="ARBA00046340"/>
    </source>
</evidence>
<evidence type="ECO:0000256" key="2">
    <source>
        <dbReference type="ARBA" id="ARBA00004613"/>
    </source>
</evidence>
<comment type="caution">
    <text evidence="14">The sequence shown here is derived from an EMBL/GenBank/DDBJ whole genome shotgun (WGS) entry which is preliminary data.</text>
</comment>
<keyword evidence="3" id="KW-0964">Secreted</keyword>
<dbReference type="Gene3D" id="2.70.50.70">
    <property type="match status" value="1"/>
</dbReference>
<name>A0A8H5FMG4_9AGAR</name>
<protein>
    <submittedName>
        <fullName evidence="14">Uncharacterized protein</fullName>
    </submittedName>
</protein>
<evidence type="ECO:0000256" key="5">
    <source>
        <dbReference type="ARBA" id="ARBA00022729"/>
    </source>
</evidence>
<reference evidence="14 15" key="1">
    <citation type="journal article" date="2020" name="ISME J.">
        <title>Uncovering the hidden diversity of litter-decomposition mechanisms in mushroom-forming fungi.</title>
        <authorList>
            <person name="Floudas D."/>
            <person name="Bentzer J."/>
            <person name="Ahren D."/>
            <person name="Johansson T."/>
            <person name="Persson P."/>
            <person name="Tunlid A."/>
        </authorList>
    </citation>
    <scope>NUCLEOTIDE SEQUENCE [LARGE SCALE GENOMIC DNA]</scope>
    <source>
        <strain evidence="14 15">CBS 175.51</strain>
    </source>
</reference>
<feature type="signal peptide" evidence="13">
    <location>
        <begin position="1"/>
        <end position="22"/>
    </location>
</feature>